<dbReference type="GO" id="GO:0016024">
    <property type="term" value="P:CDP-diacylglycerol biosynthetic process"/>
    <property type="evidence" value="ECO:0007669"/>
    <property type="project" value="TreeGrafter"/>
</dbReference>
<keyword evidence="17" id="KW-1208">Phospholipid metabolism</keyword>
<keyword evidence="9" id="KW-0444">Lipid biosynthesis</keyword>
<evidence type="ECO:0000256" key="11">
    <source>
        <dbReference type="ARBA" id="ARBA00022692"/>
    </source>
</evidence>
<keyword evidence="12 25" id="KW-0548">Nucleotidyltransferase</keyword>
<evidence type="ECO:0000256" key="19">
    <source>
        <dbReference type="ARBA" id="ARBA00031825"/>
    </source>
</evidence>
<evidence type="ECO:0000256" key="21">
    <source>
        <dbReference type="ARBA" id="ARBA00032396"/>
    </source>
</evidence>
<evidence type="ECO:0000256" key="8">
    <source>
        <dbReference type="ARBA" id="ARBA00022475"/>
    </source>
</evidence>
<feature type="transmembrane region" description="Helical" evidence="24">
    <location>
        <begin position="79"/>
        <end position="99"/>
    </location>
</feature>
<evidence type="ECO:0000256" key="3">
    <source>
        <dbReference type="ARBA" id="ARBA00005119"/>
    </source>
</evidence>
<feature type="transmembrane region" description="Helical" evidence="24">
    <location>
        <begin position="222"/>
        <end position="242"/>
    </location>
</feature>
<evidence type="ECO:0000256" key="15">
    <source>
        <dbReference type="ARBA" id="ARBA00023136"/>
    </source>
</evidence>
<comment type="pathway">
    <text evidence="4">Lipid metabolism.</text>
</comment>
<comment type="similarity">
    <text evidence="5">Belongs to the CDS family.</text>
</comment>
<keyword evidence="26" id="KW-1185">Reference proteome</keyword>
<evidence type="ECO:0000256" key="1">
    <source>
        <dbReference type="ARBA" id="ARBA00001698"/>
    </source>
</evidence>
<evidence type="ECO:0000256" key="5">
    <source>
        <dbReference type="ARBA" id="ARBA00010185"/>
    </source>
</evidence>
<keyword evidence="14" id="KW-0443">Lipid metabolism</keyword>
<dbReference type="OrthoDB" id="9799199at2"/>
<evidence type="ECO:0000256" key="6">
    <source>
        <dbReference type="ARBA" id="ARBA00012487"/>
    </source>
</evidence>
<feature type="transmembrane region" description="Helical" evidence="24">
    <location>
        <begin position="293"/>
        <end position="318"/>
    </location>
</feature>
<feature type="transmembrane region" description="Helical" evidence="24">
    <location>
        <begin position="254"/>
        <end position="281"/>
    </location>
</feature>
<evidence type="ECO:0000256" key="7">
    <source>
        <dbReference type="ARBA" id="ARBA00019373"/>
    </source>
</evidence>
<dbReference type="RefSeq" id="WP_145249065.1">
    <property type="nucleotide sequence ID" value="NZ_CP036278.1"/>
</dbReference>
<feature type="transmembrane region" description="Helical" evidence="24">
    <location>
        <begin position="111"/>
        <end position="128"/>
    </location>
</feature>
<keyword evidence="10 25" id="KW-0808">Transferase</keyword>
<evidence type="ECO:0000256" key="16">
    <source>
        <dbReference type="ARBA" id="ARBA00023209"/>
    </source>
</evidence>
<evidence type="ECO:0000256" key="13">
    <source>
        <dbReference type="ARBA" id="ARBA00022989"/>
    </source>
</evidence>
<keyword evidence="13 24" id="KW-1133">Transmembrane helix</keyword>
<evidence type="ECO:0000256" key="18">
    <source>
        <dbReference type="ARBA" id="ARBA00029893"/>
    </source>
</evidence>
<dbReference type="GO" id="GO:0004605">
    <property type="term" value="F:phosphatidate cytidylyltransferase activity"/>
    <property type="evidence" value="ECO:0007669"/>
    <property type="project" value="UniProtKB-EC"/>
</dbReference>
<reference evidence="25 26" key="1">
    <citation type="submission" date="2019-02" db="EMBL/GenBank/DDBJ databases">
        <title>Deep-cultivation of Planctomycetes and their phenomic and genomic characterization uncovers novel biology.</title>
        <authorList>
            <person name="Wiegand S."/>
            <person name="Jogler M."/>
            <person name="Boedeker C."/>
            <person name="Pinto D."/>
            <person name="Vollmers J."/>
            <person name="Rivas-Marin E."/>
            <person name="Kohn T."/>
            <person name="Peeters S.H."/>
            <person name="Heuer A."/>
            <person name="Rast P."/>
            <person name="Oberbeckmann S."/>
            <person name="Bunk B."/>
            <person name="Jeske O."/>
            <person name="Meyerdierks A."/>
            <person name="Storesund J.E."/>
            <person name="Kallscheuer N."/>
            <person name="Luecker S."/>
            <person name="Lage O.M."/>
            <person name="Pohl T."/>
            <person name="Merkel B.J."/>
            <person name="Hornburger P."/>
            <person name="Mueller R.-W."/>
            <person name="Bruemmer F."/>
            <person name="Labrenz M."/>
            <person name="Spormann A.M."/>
            <person name="Op den Camp H."/>
            <person name="Overmann J."/>
            <person name="Amann R."/>
            <person name="Jetten M.S.M."/>
            <person name="Mascher T."/>
            <person name="Medema M.H."/>
            <person name="Devos D.P."/>
            <person name="Kaster A.-K."/>
            <person name="Ovreas L."/>
            <person name="Rohde M."/>
            <person name="Galperin M.Y."/>
            <person name="Jogler C."/>
        </authorList>
    </citation>
    <scope>NUCLEOTIDE SEQUENCE [LARGE SCALE GENOMIC DNA]</scope>
    <source>
        <strain evidence="25 26">Pan181</strain>
    </source>
</reference>
<evidence type="ECO:0000256" key="4">
    <source>
        <dbReference type="ARBA" id="ARBA00005189"/>
    </source>
</evidence>
<comment type="catalytic activity">
    <reaction evidence="1">
        <text>a 1,2-diacyl-sn-glycero-3-phosphate + CTP + H(+) = a CDP-1,2-diacyl-sn-glycerol + diphosphate</text>
        <dbReference type="Rhea" id="RHEA:16229"/>
        <dbReference type="ChEBI" id="CHEBI:15378"/>
        <dbReference type="ChEBI" id="CHEBI:33019"/>
        <dbReference type="ChEBI" id="CHEBI:37563"/>
        <dbReference type="ChEBI" id="CHEBI:58332"/>
        <dbReference type="ChEBI" id="CHEBI:58608"/>
        <dbReference type="EC" id="2.7.7.41"/>
    </reaction>
</comment>
<evidence type="ECO:0000256" key="20">
    <source>
        <dbReference type="ARBA" id="ARBA00032253"/>
    </source>
</evidence>
<keyword evidence="16" id="KW-0594">Phospholipid biosynthesis</keyword>
<sequence>MLRWRLILAAIAITLVLGLAWLDHFGPRPGMVMLPLAVVGAWMCAGELLGLYEKAAAKRKEMSIAEAKRDRTSSIPSRPLVYTATMFTVFAATAPMTLFYPDGGVSGRTGWIAWGIIGGLLLALMYEMRTYDGPDQPPGTIATRLARTMFAIAYAGGLMGFVVQLRIISGGVWHDDCRWGMLALLTTIATVKLNDTGAYVAGHAFGRHRMTPKLSPGKTWEGTMGGYLASIGGTMFFLGPVANWLGCDHEQTFAAWFTGALIYAVVVGTAGILGDLAISLLKRDAGVKDSSTWMPGFGGFLDLLDSLMLAAPVSYALWMGHVVGP</sequence>
<dbReference type="EMBL" id="CP036278">
    <property type="protein sequence ID" value="QDU57735.1"/>
    <property type="molecule type" value="Genomic_DNA"/>
</dbReference>
<evidence type="ECO:0000256" key="10">
    <source>
        <dbReference type="ARBA" id="ARBA00022679"/>
    </source>
</evidence>
<evidence type="ECO:0000256" key="2">
    <source>
        <dbReference type="ARBA" id="ARBA00004651"/>
    </source>
</evidence>
<dbReference type="Proteomes" id="UP000315750">
    <property type="component" value="Chromosome"/>
</dbReference>
<dbReference type="GO" id="GO:0005886">
    <property type="term" value="C:plasma membrane"/>
    <property type="evidence" value="ECO:0007669"/>
    <property type="project" value="UniProtKB-SubCell"/>
</dbReference>
<evidence type="ECO:0000256" key="12">
    <source>
        <dbReference type="ARBA" id="ARBA00022695"/>
    </source>
</evidence>
<proteinExistence type="inferred from homology"/>
<protein>
    <recommendedName>
        <fullName evidence="7">Phosphatidate cytidylyltransferase</fullName>
        <ecNumber evidence="6">2.7.7.41</ecNumber>
    </recommendedName>
    <alternativeName>
        <fullName evidence="20">CDP-DAG synthase</fullName>
    </alternativeName>
    <alternativeName>
        <fullName evidence="22">CDP-DG synthase</fullName>
    </alternativeName>
    <alternativeName>
        <fullName evidence="18">CDP-diacylglycerol synthase</fullName>
    </alternativeName>
    <alternativeName>
        <fullName evidence="21">CDP-diglyceride pyrophosphorylase</fullName>
    </alternativeName>
    <alternativeName>
        <fullName evidence="23">CDP-diglyceride synthase</fullName>
    </alternativeName>
    <alternativeName>
        <fullName evidence="19">CTP:phosphatidate cytidylyltransferase</fullName>
    </alternativeName>
</protein>
<dbReference type="PANTHER" id="PTHR46382">
    <property type="entry name" value="PHOSPHATIDATE CYTIDYLYLTRANSFERASE"/>
    <property type="match status" value="1"/>
</dbReference>
<accession>A0A518ASP3</accession>
<dbReference type="Pfam" id="PF01148">
    <property type="entry name" value="CTP_transf_1"/>
    <property type="match status" value="1"/>
</dbReference>
<evidence type="ECO:0000256" key="14">
    <source>
        <dbReference type="ARBA" id="ARBA00023098"/>
    </source>
</evidence>
<comment type="subcellular location">
    <subcellularLocation>
        <location evidence="2">Cell membrane</location>
        <topology evidence="2">Multi-pass membrane protein</topology>
    </subcellularLocation>
</comment>
<comment type="pathway">
    <text evidence="3">Phospholipid metabolism; CDP-diacylglycerol biosynthesis; CDP-diacylglycerol from sn-glycerol 3-phosphate: step 3/3.</text>
</comment>
<feature type="transmembrane region" description="Helical" evidence="24">
    <location>
        <begin position="32"/>
        <end position="52"/>
    </location>
</feature>
<dbReference type="PANTHER" id="PTHR46382:SF1">
    <property type="entry name" value="PHOSPHATIDATE CYTIDYLYLTRANSFERASE"/>
    <property type="match status" value="1"/>
</dbReference>
<dbReference type="AlphaFoldDB" id="A0A518ASP3"/>
<evidence type="ECO:0000256" key="22">
    <source>
        <dbReference type="ARBA" id="ARBA00032743"/>
    </source>
</evidence>
<keyword evidence="15 24" id="KW-0472">Membrane</keyword>
<dbReference type="KEGG" id="amuc:Pan181_39570"/>
<organism evidence="25 26">
    <name type="scientific">Aeoliella mucimassa</name>
    <dbReference type="NCBI Taxonomy" id="2527972"/>
    <lineage>
        <taxon>Bacteria</taxon>
        <taxon>Pseudomonadati</taxon>
        <taxon>Planctomycetota</taxon>
        <taxon>Planctomycetia</taxon>
        <taxon>Pirellulales</taxon>
        <taxon>Lacipirellulaceae</taxon>
        <taxon>Aeoliella</taxon>
    </lineage>
</organism>
<evidence type="ECO:0000256" key="17">
    <source>
        <dbReference type="ARBA" id="ARBA00023264"/>
    </source>
</evidence>
<evidence type="ECO:0000256" key="9">
    <source>
        <dbReference type="ARBA" id="ARBA00022516"/>
    </source>
</evidence>
<keyword evidence="8" id="KW-1003">Cell membrane</keyword>
<keyword evidence="11 24" id="KW-0812">Transmembrane</keyword>
<evidence type="ECO:0000256" key="24">
    <source>
        <dbReference type="SAM" id="Phobius"/>
    </source>
</evidence>
<gene>
    <name evidence="25" type="primary">cdsA_2</name>
    <name evidence="25" type="ORF">Pan181_39570</name>
</gene>
<name>A0A518ASP3_9BACT</name>
<evidence type="ECO:0000313" key="25">
    <source>
        <dbReference type="EMBL" id="QDU57735.1"/>
    </source>
</evidence>
<evidence type="ECO:0000313" key="26">
    <source>
        <dbReference type="Proteomes" id="UP000315750"/>
    </source>
</evidence>
<dbReference type="EC" id="2.7.7.41" evidence="6"/>
<feature type="transmembrane region" description="Helical" evidence="24">
    <location>
        <begin position="149"/>
        <end position="167"/>
    </location>
</feature>
<evidence type="ECO:0000256" key="23">
    <source>
        <dbReference type="ARBA" id="ARBA00033406"/>
    </source>
</evidence>